<sequence>MSITTPTQSGTGFLSFNSLPPRIWLTATSPHPPEKALLAWKEEGYDTSYLPYNPSDQASYIRTLKHLHDDLELGETYAILCYGDAASVVLKVAMKPLNKCCAIVAFYPPVLPAPKTKFPTLLQLQVHVAGRSQVSPPPEMCEWRLYRYDRCATGFADPTAKTYSEVEANLSWSRALGCVRRGFKREVDLEPVVQEAWNAKYNDEVPERGSMAVVKNMTQNSPHVTLLPTLEGGVGRRKLEEFYREFFIPSLVDDFEIRLVSRTMGVERVVDEMVVSFTHSDEVDWILPGVPPTDKHVEIAVVSIVAVRGGKLVSEHMYWDQASVLLQVSLLDPKAVPKNLRKDGLKRLPVAGAEAAKQLVEPKQERYNSLLKEHGLMSGLNGVNGINSS</sequence>
<dbReference type="PANTHER" id="PTHR38436:SF3">
    <property type="entry name" value="CARBOXYMETHYLENEBUTENOLIDASE-RELATED"/>
    <property type="match status" value="1"/>
</dbReference>
<accession>A0A6A6HQZ7</accession>
<dbReference type="Proteomes" id="UP000800094">
    <property type="component" value="Unassembled WGS sequence"/>
</dbReference>
<protein>
    <submittedName>
        <fullName evidence="1">Dienelactone hydrolase-like protein</fullName>
    </submittedName>
</protein>
<dbReference type="EMBL" id="ML987216">
    <property type="protein sequence ID" value="KAF2240584.1"/>
    <property type="molecule type" value="Genomic_DNA"/>
</dbReference>
<proteinExistence type="predicted"/>
<dbReference type="GO" id="GO:0030638">
    <property type="term" value="P:polyketide metabolic process"/>
    <property type="evidence" value="ECO:0007669"/>
    <property type="project" value="InterPro"/>
</dbReference>
<reference evidence="1" key="1">
    <citation type="journal article" date="2020" name="Stud. Mycol.">
        <title>101 Dothideomycetes genomes: a test case for predicting lifestyles and emergence of pathogens.</title>
        <authorList>
            <person name="Haridas S."/>
            <person name="Albert R."/>
            <person name="Binder M."/>
            <person name="Bloem J."/>
            <person name="Labutti K."/>
            <person name="Salamov A."/>
            <person name="Andreopoulos B."/>
            <person name="Baker S."/>
            <person name="Barry K."/>
            <person name="Bills G."/>
            <person name="Bluhm B."/>
            <person name="Cannon C."/>
            <person name="Castanera R."/>
            <person name="Culley D."/>
            <person name="Daum C."/>
            <person name="Ezra D."/>
            <person name="Gonzalez J."/>
            <person name="Henrissat B."/>
            <person name="Kuo A."/>
            <person name="Liang C."/>
            <person name="Lipzen A."/>
            <person name="Lutzoni F."/>
            <person name="Magnuson J."/>
            <person name="Mondo S."/>
            <person name="Nolan M."/>
            <person name="Ohm R."/>
            <person name="Pangilinan J."/>
            <person name="Park H.-J."/>
            <person name="Ramirez L."/>
            <person name="Alfaro M."/>
            <person name="Sun H."/>
            <person name="Tritt A."/>
            <person name="Yoshinaga Y."/>
            <person name="Zwiers L.-H."/>
            <person name="Turgeon B."/>
            <person name="Goodwin S."/>
            <person name="Spatafora J."/>
            <person name="Crous P."/>
            <person name="Grigoriev I."/>
        </authorList>
    </citation>
    <scope>NUCLEOTIDE SEQUENCE</scope>
    <source>
        <strain evidence="1">CBS 122368</strain>
    </source>
</reference>
<keyword evidence="2" id="KW-1185">Reference proteome</keyword>
<dbReference type="Gene3D" id="3.10.450.50">
    <property type="match status" value="1"/>
</dbReference>
<organism evidence="1 2">
    <name type="scientific">Trematosphaeria pertusa</name>
    <dbReference type="NCBI Taxonomy" id="390896"/>
    <lineage>
        <taxon>Eukaryota</taxon>
        <taxon>Fungi</taxon>
        <taxon>Dikarya</taxon>
        <taxon>Ascomycota</taxon>
        <taxon>Pezizomycotina</taxon>
        <taxon>Dothideomycetes</taxon>
        <taxon>Pleosporomycetidae</taxon>
        <taxon>Pleosporales</taxon>
        <taxon>Massarineae</taxon>
        <taxon>Trematosphaeriaceae</taxon>
        <taxon>Trematosphaeria</taxon>
    </lineage>
</organism>
<keyword evidence="1" id="KW-0378">Hydrolase</keyword>
<evidence type="ECO:0000313" key="1">
    <source>
        <dbReference type="EMBL" id="KAF2240584.1"/>
    </source>
</evidence>
<name>A0A6A6HQZ7_9PLEO</name>
<evidence type="ECO:0000313" key="2">
    <source>
        <dbReference type="Proteomes" id="UP000800094"/>
    </source>
</evidence>
<dbReference type="InterPro" id="IPR032710">
    <property type="entry name" value="NTF2-like_dom_sf"/>
</dbReference>
<dbReference type="GO" id="GO:0016787">
    <property type="term" value="F:hydrolase activity"/>
    <property type="evidence" value="ECO:0007669"/>
    <property type="project" value="UniProtKB-KW"/>
</dbReference>
<dbReference type="GeneID" id="54583926"/>
<dbReference type="RefSeq" id="XP_033675588.1">
    <property type="nucleotide sequence ID" value="XM_033830596.1"/>
</dbReference>
<dbReference type="OrthoDB" id="5440at2759"/>
<dbReference type="AlphaFoldDB" id="A0A6A6HQZ7"/>
<dbReference type="SUPFAM" id="SSF54427">
    <property type="entry name" value="NTF2-like"/>
    <property type="match status" value="1"/>
</dbReference>
<gene>
    <name evidence="1" type="ORF">BU26DRAFT_525821</name>
</gene>
<dbReference type="PANTHER" id="PTHR38436">
    <property type="entry name" value="POLYKETIDE CYCLASE SNOAL-LIKE DOMAIN"/>
    <property type="match status" value="1"/>
</dbReference>
<dbReference type="InterPro" id="IPR009959">
    <property type="entry name" value="Cyclase_SnoaL-like"/>
</dbReference>